<protein>
    <submittedName>
        <fullName evidence="6">Pre-rRNA processing protein</fullName>
    </submittedName>
</protein>
<evidence type="ECO:0000256" key="1">
    <source>
        <dbReference type="ARBA" id="ARBA00004123"/>
    </source>
</evidence>
<dbReference type="GO" id="GO:0032040">
    <property type="term" value="C:small-subunit processome"/>
    <property type="evidence" value="ECO:0007669"/>
    <property type="project" value="TreeGrafter"/>
</dbReference>
<evidence type="ECO:0000313" key="6">
    <source>
        <dbReference type="EMBL" id="KAJ3048347.1"/>
    </source>
</evidence>
<organism evidence="6 7">
    <name type="scientific">Rhizophlyctis rosea</name>
    <dbReference type="NCBI Taxonomy" id="64517"/>
    <lineage>
        <taxon>Eukaryota</taxon>
        <taxon>Fungi</taxon>
        <taxon>Fungi incertae sedis</taxon>
        <taxon>Chytridiomycota</taxon>
        <taxon>Chytridiomycota incertae sedis</taxon>
        <taxon>Chytridiomycetes</taxon>
        <taxon>Rhizophlyctidales</taxon>
        <taxon>Rhizophlyctidaceae</taxon>
        <taxon>Rhizophlyctis</taxon>
    </lineage>
</organism>
<sequence>MDDFFLSSTVEDPDAPLPSQKKRKRLQQAARQSASAASSSQSKRKSRRGGDDSDASDDEDMGTGDVDDMNLEAGPQDESENEDDRETAAQKRLRLAKSYLSKVREEAANVIQEGEIDAAQMDRDIIADRLRHDVLESAGRLFTPLAHKYTTTDLSTQIRTFKPSKKTHHQSITSVSFAQPKSTGGKDCFLYSTSKDATIVKWDIFTGRQIMVFEGGLKPTKKMVKALGRSLKRHDGHNDQILCSAVSHDGEFLVGVSFFL</sequence>
<keyword evidence="2" id="KW-0853">WD repeat</keyword>
<accession>A0AAD5SAL5</accession>
<dbReference type="SUPFAM" id="SSF50998">
    <property type="entry name" value="Quinoprotein alcohol dehydrogenase-like"/>
    <property type="match status" value="1"/>
</dbReference>
<keyword evidence="3" id="KW-0677">Repeat</keyword>
<feature type="compositionally biased region" description="Acidic residues" evidence="5">
    <location>
        <begin position="52"/>
        <end position="85"/>
    </location>
</feature>
<dbReference type="PANTHER" id="PTHR19865:SF0">
    <property type="entry name" value="U3 SMALL NUCLEOLAR RNA-INTERACTING PROTEIN 2"/>
    <property type="match status" value="1"/>
</dbReference>
<reference evidence="6" key="1">
    <citation type="submission" date="2020-05" db="EMBL/GenBank/DDBJ databases">
        <title>Phylogenomic resolution of chytrid fungi.</title>
        <authorList>
            <person name="Stajich J.E."/>
            <person name="Amses K."/>
            <person name="Simmons R."/>
            <person name="Seto K."/>
            <person name="Myers J."/>
            <person name="Bonds A."/>
            <person name="Quandt C.A."/>
            <person name="Barry K."/>
            <person name="Liu P."/>
            <person name="Grigoriev I."/>
            <person name="Longcore J.E."/>
            <person name="James T.Y."/>
        </authorList>
    </citation>
    <scope>NUCLEOTIDE SEQUENCE</scope>
    <source>
        <strain evidence="6">JEL0318</strain>
    </source>
</reference>
<feature type="compositionally biased region" description="Low complexity" evidence="5">
    <location>
        <begin position="27"/>
        <end position="41"/>
    </location>
</feature>
<keyword evidence="4" id="KW-0539">Nucleus</keyword>
<evidence type="ECO:0000256" key="2">
    <source>
        <dbReference type="ARBA" id="ARBA00022574"/>
    </source>
</evidence>
<dbReference type="Proteomes" id="UP001212841">
    <property type="component" value="Unassembled WGS sequence"/>
</dbReference>
<feature type="compositionally biased region" description="Polar residues" evidence="5">
    <location>
        <begin position="1"/>
        <end position="10"/>
    </location>
</feature>
<dbReference type="Gene3D" id="2.130.10.10">
    <property type="entry name" value="YVTN repeat-like/Quinoprotein amine dehydrogenase"/>
    <property type="match status" value="1"/>
</dbReference>
<evidence type="ECO:0000256" key="3">
    <source>
        <dbReference type="ARBA" id="ARBA00022737"/>
    </source>
</evidence>
<dbReference type="PANTHER" id="PTHR19865">
    <property type="entry name" value="U3 SMALL NUCLEOLAR RNA INTERACTING PROTEIN 2"/>
    <property type="match status" value="1"/>
</dbReference>
<keyword evidence="7" id="KW-1185">Reference proteome</keyword>
<dbReference type="GO" id="GO:0034511">
    <property type="term" value="F:U3 snoRNA binding"/>
    <property type="evidence" value="ECO:0007669"/>
    <property type="project" value="InterPro"/>
</dbReference>
<evidence type="ECO:0000256" key="4">
    <source>
        <dbReference type="ARBA" id="ARBA00023242"/>
    </source>
</evidence>
<gene>
    <name evidence="6" type="primary">RRP9_3</name>
    <name evidence="6" type="ORF">HK097_010651</name>
</gene>
<comment type="caution">
    <text evidence="6">The sequence shown here is derived from an EMBL/GenBank/DDBJ whole genome shotgun (WGS) entry which is preliminary data.</text>
</comment>
<dbReference type="AlphaFoldDB" id="A0AAD5SAL5"/>
<feature type="region of interest" description="Disordered" evidence="5">
    <location>
        <begin position="1"/>
        <end position="89"/>
    </location>
</feature>
<evidence type="ECO:0000313" key="7">
    <source>
        <dbReference type="Proteomes" id="UP001212841"/>
    </source>
</evidence>
<proteinExistence type="predicted"/>
<evidence type="ECO:0000256" key="5">
    <source>
        <dbReference type="SAM" id="MobiDB-lite"/>
    </source>
</evidence>
<name>A0AAD5SAL5_9FUNG</name>
<dbReference type="EMBL" id="JADGJD010000808">
    <property type="protein sequence ID" value="KAJ3048347.1"/>
    <property type="molecule type" value="Genomic_DNA"/>
</dbReference>
<dbReference type="InterPro" id="IPR015943">
    <property type="entry name" value="WD40/YVTN_repeat-like_dom_sf"/>
</dbReference>
<dbReference type="InterPro" id="IPR011047">
    <property type="entry name" value="Quinoprotein_ADH-like_sf"/>
</dbReference>
<comment type="subcellular location">
    <subcellularLocation>
        <location evidence="1">Nucleus</location>
    </subcellularLocation>
</comment>
<dbReference type="InterPro" id="IPR039241">
    <property type="entry name" value="Rrp9-like"/>
</dbReference>